<feature type="binding site" evidence="10 11">
    <location>
        <begin position="61"/>
        <end position="64"/>
    </location>
    <ligand>
        <name>substrate</name>
    </ligand>
</feature>
<gene>
    <name evidence="10 14" type="primary">pgk</name>
    <name evidence="14" type="ORF">NCTC10184_00583</name>
</gene>
<feature type="binding site" evidence="10">
    <location>
        <position position="38"/>
    </location>
    <ligand>
        <name>substrate</name>
    </ligand>
</feature>
<dbReference type="GO" id="GO:0005524">
    <property type="term" value="F:ATP binding"/>
    <property type="evidence" value="ECO:0007669"/>
    <property type="project" value="UniProtKB-KW"/>
</dbReference>
<evidence type="ECO:0000256" key="11">
    <source>
        <dbReference type="PIRSR" id="PIRSR000724-1"/>
    </source>
</evidence>
<comment type="pathway">
    <text evidence="2 10">Carbohydrate degradation; glycolysis; pyruvate from D-glyceraldehyde 3-phosphate: step 2/5.</text>
</comment>
<dbReference type="FunFam" id="3.40.50.1260:FF:000001">
    <property type="entry name" value="Phosphoglycerate kinase"/>
    <property type="match status" value="1"/>
</dbReference>
<dbReference type="Gene3D" id="3.40.50.1260">
    <property type="entry name" value="Phosphoglycerate kinase, N-terminal domain"/>
    <property type="match status" value="2"/>
</dbReference>
<dbReference type="PANTHER" id="PTHR11406:SF23">
    <property type="entry name" value="PHOSPHOGLYCERATE KINASE 1, CHLOROPLASTIC-RELATED"/>
    <property type="match status" value="1"/>
</dbReference>
<keyword evidence="7 10" id="KW-0418">Kinase</keyword>
<organism evidence="14 15">
    <name type="scientific">Mycoplasmopsis columbinasalis</name>
    <dbReference type="NCBI Taxonomy" id="114880"/>
    <lineage>
        <taxon>Bacteria</taxon>
        <taxon>Bacillati</taxon>
        <taxon>Mycoplasmatota</taxon>
        <taxon>Mycoplasmoidales</taxon>
        <taxon>Metamycoplasmataceae</taxon>
        <taxon>Mycoplasmopsis</taxon>
    </lineage>
</organism>
<dbReference type="PRINTS" id="PR00477">
    <property type="entry name" value="PHGLYCKINASE"/>
</dbReference>
<dbReference type="KEGG" id="mcob:NCTC10184_00583"/>
<evidence type="ECO:0000256" key="4">
    <source>
        <dbReference type="ARBA" id="ARBA00016471"/>
    </source>
</evidence>
<feature type="binding site" evidence="10 11">
    <location>
        <begin position="23"/>
        <end position="25"/>
    </location>
    <ligand>
        <name>substrate</name>
    </ligand>
</feature>
<accession>A0A449BAX8</accession>
<dbReference type="GO" id="GO:0006096">
    <property type="term" value="P:glycolytic process"/>
    <property type="evidence" value="ECO:0007669"/>
    <property type="project" value="UniProtKB-UniRule"/>
</dbReference>
<dbReference type="InterPro" id="IPR036043">
    <property type="entry name" value="Phosphoglycerate_kinase_sf"/>
</dbReference>
<dbReference type="GO" id="GO:0043531">
    <property type="term" value="F:ADP binding"/>
    <property type="evidence" value="ECO:0007669"/>
    <property type="project" value="TreeGrafter"/>
</dbReference>
<dbReference type="AlphaFoldDB" id="A0A449BAX8"/>
<evidence type="ECO:0000313" key="14">
    <source>
        <dbReference type="EMBL" id="VEU78343.1"/>
    </source>
</evidence>
<dbReference type="PANTHER" id="PTHR11406">
    <property type="entry name" value="PHOSPHOGLYCERATE KINASE"/>
    <property type="match status" value="1"/>
</dbReference>
<keyword evidence="9 10" id="KW-0324">Glycolysis</keyword>
<proteinExistence type="inferred from homology"/>
<dbReference type="InterPro" id="IPR015824">
    <property type="entry name" value="Phosphoglycerate_kinase_N"/>
</dbReference>
<dbReference type="RefSeq" id="WP_129623169.1">
    <property type="nucleotide sequence ID" value="NZ_LR215043.1"/>
</dbReference>
<feature type="binding site" evidence="10 12">
    <location>
        <position position="295"/>
    </location>
    <ligand>
        <name>ATP</name>
        <dbReference type="ChEBI" id="CHEBI:30616"/>
    </ligand>
</feature>
<dbReference type="GO" id="GO:0005829">
    <property type="term" value="C:cytosol"/>
    <property type="evidence" value="ECO:0007669"/>
    <property type="project" value="TreeGrafter"/>
</dbReference>
<evidence type="ECO:0000256" key="7">
    <source>
        <dbReference type="ARBA" id="ARBA00022777"/>
    </source>
</evidence>
<evidence type="ECO:0000256" key="9">
    <source>
        <dbReference type="ARBA" id="ARBA00023152"/>
    </source>
</evidence>
<dbReference type="GO" id="GO:0004618">
    <property type="term" value="F:phosphoglycerate kinase activity"/>
    <property type="evidence" value="ECO:0007669"/>
    <property type="project" value="UniProtKB-UniRule"/>
</dbReference>
<evidence type="ECO:0000256" key="10">
    <source>
        <dbReference type="HAMAP-Rule" id="MF_00145"/>
    </source>
</evidence>
<evidence type="ECO:0000256" key="13">
    <source>
        <dbReference type="RuleBase" id="RU000532"/>
    </source>
</evidence>
<dbReference type="UniPathway" id="UPA00109">
    <property type="reaction ID" value="UER00185"/>
</dbReference>
<dbReference type="OrthoDB" id="9808460at2"/>
<dbReference type="Pfam" id="PF00162">
    <property type="entry name" value="PGK"/>
    <property type="match status" value="1"/>
</dbReference>
<dbReference type="PROSITE" id="PS00111">
    <property type="entry name" value="PGLYCERATE_KINASE"/>
    <property type="match status" value="1"/>
</dbReference>
<comment type="catalytic activity">
    <reaction evidence="1 10 13">
        <text>(2R)-3-phosphoglycerate + ATP = (2R)-3-phospho-glyceroyl phosphate + ADP</text>
        <dbReference type="Rhea" id="RHEA:14801"/>
        <dbReference type="ChEBI" id="CHEBI:30616"/>
        <dbReference type="ChEBI" id="CHEBI:57604"/>
        <dbReference type="ChEBI" id="CHEBI:58272"/>
        <dbReference type="ChEBI" id="CHEBI:456216"/>
        <dbReference type="EC" id="2.7.2.3"/>
    </reaction>
</comment>
<keyword evidence="6 10" id="KW-0547">Nucleotide-binding</keyword>
<evidence type="ECO:0000256" key="3">
    <source>
        <dbReference type="ARBA" id="ARBA00013061"/>
    </source>
</evidence>
<evidence type="ECO:0000256" key="8">
    <source>
        <dbReference type="ARBA" id="ARBA00022840"/>
    </source>
</evidence>
<keyword evidence="8 10" id="KW-0067">ATP-binding</keyword>
<name>A0A449BAX8_9BACT</name>
<feature type="binding site" evidence="10">
    <location>
        <position position="121"/>
    </location>
    <ligand>
        <name>substrate</name>
    </ligand>
</feature>
<dbReference type="EC" id="2.7.2.3" evidence="3 10"/>
<evidence type="ECO:0000313" key="15">
    <source>
        <dbReference type="Proteomes" id="UP000290876"/>
    </source>
</evidence>
<comment type="subcellular location">
    <subcellularLocation>
        <location evidence="10">Cytoplasm</location>
    </subcellularLocation>
</comment>
<feature type="binding site" evidence="11">
    <location>
        <position position="158"/>
    </location>
    <ligand>
        <name>(2R)-3-phosphoglycerate</name>
        <dbReference type="ChEBI" id="CHEBI:58272"/>
    </ligand>
</feature>
<comment type="similarity">
    <text evidence="10 13">Belongs to the phosphoglycerate kinase family.</text>
</comment>
<evidence type="ECO:0000256" key="6">
    <source>
        <dbReference type="ARBA" id="ARBA00022741"/>
    </source>
</evidence>
<keyword evidence="15" id="KW-1185">Reference proteome</keyword>
<evidence type="ECO:0000256" key="1">
    <source>
        <dbReference type="ARBA" id="ARBA00000642"/>
    </source>
</evidence>
<keyword evidence="5 10" id="KW-0808">Transferase</keyword>
<comment type="subunit">
    <text evidence="10">Monomer.</text>
</comment>
<feature type="binding site" evidence="11">
    <location>
        <position position="121"/>
    </location>
    <ligand>
        <name>(2R)-3-phosphoglycerate</name>
        <dbReference type="ChEBI" id="CHEBI:58272"/>
    </ligand>
</feature>
<reference evidence="14 15" key="1">
    <citation type="submission" date="2019-01" db="EMBL/GenBank/DDBJ databases">
        <authorList>
            <consortium name="Pathogen Informatics"/>
        </authorList>
    </citation>
    <scope>NUCLEOTIDE SEQUENCE [LARGE SCALE GENOMIC DNA]</scope>
    <source>
        <strain evidence="14 15">NCTC10184</strain>
    </source>
</reference>
<dbReference type="HAMAP" id="MF_00145">
    <property type="entry name" value="Phosphoglyc_kinase"/>
    <property type="match status" value="1"/>
</dbReference>
<feature type="binding site" evidence="11">
    <location>
        <position position="38"/>
    </location>
    <ligand>
        <name>(2R)-3-phosphoglycerate</name>
        <dbReference type="ChEBI" id="CHEBI:58272"/>
    </ligand>
</feature>
<feature type="binding site" evidence="10 12">
    <location>
        <begin position="353"/>
        <end position="356"/>
    </location>
    <ligand>
        <name>ATP</name>
        <dbReference type="ChEBI" id="CHEBI:30616"/>
    </ligand>
</feature>
<evidence type="ECO:0000256" key="12">
    <source>
        <dbReference type="PIRSR" id="PIRSR000724-2"/>
    </source>
</evidence>
<dbReference type="Proteomes" id="UP000290876">
    <property type="component" value="Chromosome"/>
</dbReference>
<dbReference type="InterPro" id="IPR001576">
    <property type="entry name" value="Phosphoglycerate_kinase"/>
</dbReference>
<feature type="binding site" evidence="10">
    <location>
        <position position="158"/>
    </location>
    <ligand>
        <name>substrate</name>
    </ligand>
</feature>
<dbReference type="GO" id="GO:0006094">
    <property type="term" value="P:gluconeogenesis"/>
    <property type="evidence" value="ECO:0007669"/>
    <property type="project" value="TreeGrafter"/>
</dbReference>
<protein>
    <recommendedName>
        <fullName evidence="4 10">Phosphoglycerate kinase</fullName>
        <ecNumber evidence="3 10">2.7.2.3</ecNumber>
    </recommendedName>
</protein>
<feature type="binding site" evidence="10 12">
    <location>
        <position position="209"/>
    </location>
    <ligand>
        <name>ATP</name>
        <dbReference type="ChEBI" id="CHEBI:30616"/>
    </ligand>
</feature>
<dbReference type="EMBL" id="LR215043">
    <property type="protein sequence ID" value="VEU78343.1"/>
    <property type="molecule type" value="Genomic_DNA"/>
</dbReference>
<dbReference type="SUPFAM" id="SSF53748">
    <property type="entry name" value="Phosphoglycerate kinase"/>
    <property type="match status" value="1"/>
</dbReference>
<dbReference type="PIRSF" id="PIRSF000724">
    <property type="entry name" value="Pgk"/>
    <property type="match status" value="1"/>
</dbReference>
<evidence type="ECO:0000256" key="2">
    <source>
        <dbReference type="ARBA" id="ARBA00004838"/>
    </source>
</evidence>
<feature type="binding site" evidence="10 12">
    <location>
        <position position="326"/>
    </location>
    <ligand>
        <name>ATP</name>
        <dbReference type="ChEBI" id="CHEBI:30616"/>
    </ligand>
</feature>
<dbReference type="InterPro" id="IPR015911">
    <property type="entry name" value="Phosphoglycerate_kinase_CS"/>
</dbReference>
<sequence>MAKRMNTLDSLKLEEKVVLLRTDFNVPIKDGVITSNKRIVEALPTIKYLLEKKARIVIFSHLGRIKTEADLAKNTLSPVASELARLLGTPVNFIDESSGKLLRHAIMRMKPGDIVLAENTRFEDLRNKAESRSHWKLSKYWARLGQVYVNDAFGAAHRKNASTYGIAEYADEVAIGLLMEKEVKNLQYLTKKPEKPYYAIVGGSKLSDKIPVLKSLIKKVDKIFIVGGMAFTFMKADGKKIGKSIVDNENVKFAQEFLAKYRTKVVLPVDFKCASDFTDSYPIVQDNEISDDLMGLDIGEKTLRLFEEQLPNAKTVVWNGPAGVVEFQNYKQGTVGIAKILGSLKDAKTFIGGGDSVAAIENEGLTDLFTHISTGGGATLEFLQGKELPALKIIRKRT</sequence>
<evidence type="ECO:0000256" key="5">
    <source>
        <dbReference type="ARBA" id="ARBA00022679"/>
    </source>
</evidence>
<keyword evidence="10" id="KW-0963">Cytoplasm</keyword>